<comment type="caution">
    <text evidence="1">The sequence shown here is derived from an EMBL/GenBank/DDBJ whole genome shotgun (WGS) entry which is preliminary data.</text>
</comment>
<dbReference type="Pfam" id="PF05804">
    <property type="entry name" value="KAP"/>
    <property type="match status" value="1"/>
</dbReference>
<dbReference type="OrthoDB" id="10265679at2759"/>
<dbReference type="EMBL" id="LNIX01000003">
    <property type="protein sequence ID" value="OXA58535.1"/>
    <property type="molecule type" value="Genomic_DNA"/>
</dbReference>
<protein>
    <submittedName>
        <fullName evidence="1">Kinesin-associated protein 3</fullName>
    </submittedName>
</protein>
<dbReference type="GO" id="GO:0035869">
    <property type="term" value="C:ciliary transition zone"/>
    <property type="evidence" value="ECO:0007669"/>
    <property type="project" value="TreeGrafter"/>
</dbReference>
<name>A0A226ELH5_FOLCA</name>
<dbReference type="InterPro" id="IPR008658">
    <property type="entry name" value="KAP3"/>
</dbReference>
<dbReference type="AlphaFoldDB" id="A0A226ELH5"/>
<dbReference type="InterPro" id="IPR000225">
    <property type="entry name" value="Armadillo"/>
</dbReference>
<evidence type="ECO:0000313" key="2">
    <source>
        <dbReference type="Proteomes" id="UP000198287"/>
    </source>
</evidence>
<dbReference type="SUPFAM" id="SSF48371">
    <property type="entry name" value="ARM repeat"/>
    <property type="match status" value="2"/>
</dbReference>
<dbReference type="InterPro" id="IPR011989">
    <property type="entry name" value="ARM-like"/>
</dbReference>
<dbReference type="PANTHER" id="PTHR15605">
    <property type="entry name" value="KINESIN-ASSOCIATED PROTEINS"/>
    <property type="match status" value="1"/>
</dbReference>
<dbReference type="SMART" id="SM00185">
    <property type="entry name" value="ARM"/>
    <property type="match status" value="3"/>
</dbReference>
<dbReference type="Gene3D" id="1.25.10.10">
    <property type="entry name" value="Leucine-rich Repeat Variant"/>
    <property type="match status" value="1"/>
</dbReference>
<dbReference type="STRING" id="158441.A0A226ELH5"/>
<dbReference type="OMA" id="PHARKRI"/>
<dbReference type="GO" id="GO:0019894">
    <property type="term" value="F:kinesin binding"/>
    <property type="evidence" value="ECO:0007669"/>
    <property type="project" value="InterPro"/>
</dbReference>
<gene>
    <name evidence="1" type="ORF">Fcan01_07391</name>
</gene>
<dbReference type="GO" id="GO:0016939">
    <property type="term" value="C:kinesin II complex"/>
    <property type="evidence" value="ECO:0007669"/>
    <property type="project" value="TreeGrafter"/>
</dbReference>
<dbReference type="Proteomes" id="UP000198287">
    <property type="component" value="Unassembled WGS sequence"/>
</dbReference>
<organism evidence="1 2">
    <name type="scientific">Folsomia candida</name>
    <name type="common">Springtail</name>
    <dbReference type="NCBI Taxonomy" id="158441"/>
    <lineage>
        <taxon>Eukaryota</taxon>
        <taxon>Metazoa</taxon>
        <taxon>Ecdysozoa</taxon>
        <taxon>Arthropoda</taxon>
        <taxon>Hexapoda</taxon>
        <taxon>Collembola</taxon>
        <taxon>Entomobryomorpha</taxon>
        <taxon>Isotomoidea</taxon>
        <taxon>Isotomidae</taxon>
        <taxon>Proisotominae</taxon>
        <taxon>Folsomia</taxon>
    </lineage>
</organism>
<dbReference type="GO" id="GO:0005930">
    <property type="term" value="C:axoneme"/>
    <property type="evidence" value="ECO:0007669"/>
    <property type="project" value="TreeGrafter"/>
</dbReference>
<dbReference type="GO" id="GO:0044782">
    <property type="term" value="P:cilium organization"/>
    <property type="evidence" value="ECO:0007669"/>
    <property type="project" value="TreeGrafter"/>
</dbReference>
<dbReference type="InterPro" id="IPR016024">
    <property type="entry name" value="ARM-type_fold"/>
</dbReference>
<reference evidence="1 2" key="1">
    <citation type="submission" date="2015-12" db="EMBL/GenBank/DDBJ databases">
        <title>The genome of Folsomia candida.</title>
        <authorList>
            <person name="Faddeeva A."/>
            <person name="Derks M.F."/>
            <person name="Anvar Y."/>
            <person name="Smit S."/>
            <person name="Van Straalen N."/>
            <person name="Roelofs D."/>
        </authorList>
    </citation>
    <scope>NUCLEOTIDE SEQUENCE [LARGE SCALE GENOMIC DNA]</scope>
    <source>
        <strain evidence="1 2">VU population</strain>
        <tissue evidence="1">Whole body</tissue>
    </source>
</reference>
<proteinExistence type="predicted"/>
<dbReference type="GO" id="GO:0007018">
    <property type="term" value="P:microtubule-based movement"/>
    <property type="evidence" value="ECO:0007669"/>
    <property type="project" value="TreeGrafter"/>
</dbReference>
<accession>A0A226ELH5</accession>
<keyword evidence="2" id="KW-1185">Reference proteome</keyword>
<dbReference type="SMART" id="SM01297">
    <property type="entry name" value="KAP"/>
    <property type="match status" value="1"/>
</dbReference>
<sequence length="813" mass="92959">MESELVSRCIKVFRFEPHARKRILLILGEVTLTILVPVTGEVKQILEDFKKPICLLGLSSGINHTEKIAKEVLAMCPFIDNSMIHGLVEVIEELKSREYDQNGIVVKNETASDGSYLPRFPEIFQNLSDENMLYESNDEEPDFGKLNHYIHLLYEDMAHKIEASNCLAKLSKCNSYLREISRHDSAINAIFRTLRDDSKKSSTLTKNILTICLNFASIRDFHALLINKKIPMLILEIIDFELERCEKWKSQLLEIEAHDGIFSARSLNEHQKKLVRLTELTSIQNVSLKIAFQILHCLSENKGVRESLHENKVIASLGDSLERRNNELLEVVTSFLRNLSSFEQCIAEMIRVDLVGQLASMLKEGTPIPKKVVNNALHLLYNLSFSRELCEKICDYGLIPIIANCIDKSMFREIAAKTLYVLSMHPLIRTKLAKHALLESLMRTLTTNSEADTRSFTTIVASLVLNITRTKRGAKIIWETNKLGPLIKSALINQDFFAMKIARCLAEHDVAFVLYDCAGDIASALSNSSDQEFVMECIGILGCLDLQRISIQSIVQNGKIFPWLKQTLGYYLDKTHKHEIEVSFDLTTASIDVILLLINISQIEEGARLVVSEGFVDVLLKISHSGSKTEESIVDHILLFFETCTKHESISIYLATKSRLPNGLLEYAERTTGRHREKAISILEQIGKFDETWKENIQEFNFLSWNKDWTDTVTGVKNEYDDDALNIQPFRFQDDSCITSRDTISSLRNSRMQEEQLNEDEYAWSSENSSECRDSDIFDMFRHQFEEEMGFNSKWENEFRVGDHSDAESNWDC</sequence>
<evidence type="ECO:0000313" key="1">
    <source>
        <dbReference type="EMBL" id="OXA58535.1"/>
    </source>
</evidence>
<dbReference type="PANTHER" id="PTHR15605:SF2">
    <property type="entry name" value="KINESIN-ASSOCIATED PROTEIN 3"/>
    <property type="match status" value="1"/>
</dbReference>